<dbReference type="SUPFAM" id="SSF51126">
    <property type="entry name" value="Pectin lyase-like"/>
    <property type="match status" value="1"/>
</dbReference>
<evidence type="ECO:0000256" key="11">
    <source>
        <dbReference type="RuleBase" id="RU000589"/>
    </source>
</evidence>
<dbReference type="GO" id="GO:0042545">
    <property type="term" value="P:cell wall modification"/>
    <property type="evidence" value="ECO:0007669"/>
    <property type="project" value="UniProtKB-UniRule"/>
</dbReference>
<evidence type="ECO:0000313" key="13">
    <source>
        <dbReference type="EMBL" id="KAF2847060.1"/>
    </source>
</evidence>
<evidence type="ECO:0000256" key="10">
    <source>
        <dbReference type="PROSITE-ProRule" id="PRU10040"/>
    </source>
</evidence>
<evidence type="ECO:0000256" key="3">
    <source>
        <dbReference type="ARBA" id="ARBA00008891"/>
    </source>
</evidence>
<dbReference type="EMBL" id="MU006329">
    <property type="protein sequence ID" value="KAF2847060.1"/>
    <property type="molecule type" value="Genomic_DNA"/>
</dbReference>
<comment type="similarity">
    <text evidence="3">Belongs to the pectinesterase family.</text>
</comment>
<dbReference type="OrthoDB" id="2019149at2759"/>
<dbReference type="InterPro" id="IPR000070">
    <property type="entry name" value="Pectinesterase_cat"/>
</dbReference>
<keyword evidence="7 11" id="KW-0378">Hydrolase</keyword>
<evidence type="ECO:0000256" key="5">
    <source>
        <dbReference type="ARBA" id="ARBA00022525"/>
    </source>
</evidence>
<dbReference type="GO" id="GO:0045490">
    <property type="term" value="P:pectin catabolic process"/>
    <property type="evidence" value="ECO:0007669"/>
    <property type="project" value="UniProtKB-UniRule"/>
</dbReference>
<keyword evidence="14" id="KW-1185">Reference proteome</keyword>
<sequence>MHASLAFVLSLAAAAVAAPSALVTRKSAPAGCLTVGTGGKYSTVQSAVDALSTSSTSEQCIYIAKGTYKEQVYIQKLKSALTIYGETSDTSSYESNSVTITQGRSQDNSKNNDLTATLRAHTANLKVYNINLVNTRGQGSQALALSAYNGKQGYYACQFKGYQDTVLAQVGKQLYAKSYIEGATDFIFGQNATAWFDGCTIGVLKADKGYITANGRADPSNPSYYVINDSHIAAAPDNTVKDGAYYLGRPWGAYARVVFQNSDLSSVINPAGWSIWNKGDEKTSNVLFGEYSNKGDGTKGTRASFSKKLTSGISIDSILGSDYTDWVDASYF</sequence>
<dbReference type="AlphaFoldDB" id="A0A6A7AUV6"/>
<dbReference type="InterPro" id="IPR011050">
    <property type="entry name" value="Pectin_lyase_fold/virulence"/>
</dbReference>
<protein>
    <recommendedName>
        <fullName evidence="4 11">Pectinesterase</fullName>
        <ecNumber evidence="4 11">3.1.1.11</ecNumber>
    </recommendedName>
</protein>
<keyword evidence="11" id="KW-0961">Cell wall biogenesis/degradation</keyword>
<keyword evidence="8 11" id="KW-0063">Aspartyl esterase</keyword>
<evidence type="ECO:0000259" key="12">
    <source>
        <dbReference type="Pfam" id="PF01095"/>
    </source>
</evidence>
<proteinExistence type="inferred from homology"/>
<dbReference type="EC" id="3.1.1.11" evidence="4 11"/>
<dbReference type="Pfam" id="PF01095">
    <property type="entry name" value="Pectinesterase"/>
    <property type="match status" value="1"/>
</dbReference>
<evidence type="ECO:0000256" key="4">
    <source>
        <dbReference type="ARBA" id="ARBA00013229"/>
    </source>
</evidence>
<dbReference type="PROSITE" id="PS00503">
    <property type="entry name" value="PECTINESTERASE_2"/>
    <property type="match status" value="1"/>
</dbReference>
<dbReference type="FunFam" id="2.160.20.10:FF:000014">
    <property type="entry name" value="Pectinesterase"/>
    <property type="match status" value="1"/>
</dbReference>
<gene>
    <name evidence="13" type="ORF">T440DRAFT_471381</name>
</gene>
<dbReference type="Gene3D" id="2.160.20.10">
    <property type="entry name" value="Single-stranded right-handed beta-helix, Pectin lyase-like"/>
    <property type="match status" value="1"/>
</dbReference>
<dbReference type="InterPro" id="IPR033131">
    <property type="entry name" value="Pectinesterase_Asp_AS"/>
</dbReference>
<dbReference type="GO" id="GO:0005576">
    <property type="term" value="C:extracellular region"/>
    <property type="evidence" value="ECO:0007669"/>
    <property type="project" value="UniProtKB-SubCell"/>
</dbReference>
<evidence type="ECO:0000256" key="9">
    <source>
        <dbReference type="ARBA" id="ARBA00047928"/>
    </source>
</evidence>
<organism evidence="13 14">
    <name type="scientific">Plenodomus tracheiphilus IPT5</name>
    <dbReference type="NCBI Taxonomy" id="1408161"/>
    <lineage>
        <taxon>Eukaryota</taxon>
        <taxon>Fungi</taxon>
        <taxon>Dikarya</taxon>
        <taxon>Ascomycota</taxon>
        <taxon>Pezizomycotina</taxon>
        <taxon>Dothideomycetes</taxon>
        <taxon>Pleosporomycetidae</taxon>
        <taxon>Pleosporales</taxon>
        <taxon>Pleosporineae</taxon>
        <taxon>Leptosphaeriaceae</taxon>
        <taxon>Plenodomus</taxon>
    </lineage>
</organism>
<comment type="subcellular location">
    <subcellularLocation>
        <location evidence="1 11">Secreted</location>
    </subcellularLocation>
</comment>
<comment type="function">
    <text evidence="11">Involved in maceration and soft-rotting of plant tissue.</text>
</comment>
<dbReference type="PANTHER" id="PTHR31321">
    <property type="entry name" value="ACYL-COA THIOESTER HYDROLASE YBHC-RELATED"/>
    <property type="match status" value="1"/>
</dbReference>
<dbReference type="PANTHER" id="PTHR31321:SF127">
    <property type="entry name" value="PECTINESTERASE"/>
    <property type="match status" value="1"/>
</dbReference>
<dbReference type="GO" id="GO:0030599">
    <property type="term" value="F:pectinesterase activity"/>
    <property type="evidence" value="ECO:0007669"/>
    <property type="project" value="UniProtKB-UniRule"/>
</dbReference>
<evidence type="ECO:0000256" key="6">
    <source>
        <dbReference type="ARBA" id="ARBA00022729"/>
    </source>
</evidence>
<comment type="pathway">
    <text evidence="2 11">Glycan metabolism; pectin degradation; 2-dehydro-3-deoxy-D-gluconate from pectin: step 1/5.</text>
</comment>
<evidence type="ECO:0000256" key="2">
    <source>
        <dbReference type="ARBA" id="ARBA00005184"/>
    </source>
</evidence>
<evidence type="ECO:0000256" key="8">
    <source>
        <dbReference type="ARBA" id="ARBA00023085"/>
    </source>
</evidence>
<evidence type="ECO:0000256" key="7">
    <source>
        <dbReference type="ARBA" id="ARBA00022801"/>
    </source>
</evidence>
<name>A0A6A7AUV6_9PLEO</name>
<dbReference type="UniPathway" id="UPA00545">
    <property type="reaction ID" value="UER00823"/>
</dbReference>
<evidence type="ECO:0000313" key="14">
    <source>
        <dbReference type="Proteomes" id="UP000799423"/>
    </source>
</evidence>
<comment type="catalytic activity">
    <reaction evidence="9 11">
        <text>[(1-&gt;4)-alpha-D-galacturonosyl methyl ester](n) + n H2O = [(1-&gt;4)-alpha-D-galacturonosyl](n) + n methanol + n H(+)</text>
        <dbReference type="Rhea" id="RHEA:22380"/>
        <dbReference type="Rhea" id="RHEA-COMP:14570"/>
        <dbReference type="Rhea" id="RHEA-COMP:14573"/>
        <dbReference type="ChEBI" id="CHEBI:15377"/>
        <dbReference type="ChEBI" id="CHEBI:15378"/>
        <dbReference type="ChEBI" id="CHEBI:17790"/>
        <dbReference type="ChEBI" id="CHEBI:140522"/>
        <dbReference type="ChEBI" id="CHEBI:140523"/>
        <dbReference type="EC" id="3.1.1.11"/>
    </reaction>
</comment>
<keyword evidence="6 11" id="KW-0732">Signal</keyword>
<reference evidence="13" key="1">
    <citation type="submission" date="2020-01" db="EMBL/GenBank/DDBJ databases">
        <authorList>
            <consortium name="DOE Joint Genome Institute"/>
            <person name="Haridas S."/>
            <person name="Albert R."/>
            <person name="Binder M."/>
            <person name="Bloem J."/>
            <person name="Labutti K."/>
            <person name="Salamov A."/>
            <person name="Andreopoulos B."/>
            <person name="Baker S.E."/>
            <person name="Barry K."/>
            <person name="Bills G."/>
            <person name="Bluhm B.H."/>
            <person name="Cannon C."/>
            <person name="Castanera R."/>
            <person name="Culley D.E."/>
            <person name="Daum C."/>
            <person name="Ezra D."/>
            <person name="Gonzalez J.B."/>
            <person name="Henrissat B."/>
            <person name="Kuo A."/>
            <person name="Liang C."/>
            <person name="Lipzen A."/>
            <person name="Lutzoni F."/>
            <person name="Magnuson J."/>
            <person name="Mondo S."/>
            <person name="Nolan M."/>
            <person name="Ohm R."/>
            <person name="Pangilinan J."/>
            <person name="Park H.-J."/>
            <person name="Ramirez L."/>
            <person name="Alfaro M."/>
            <person name="Sun H."/>
            <person name="Tritt A."/>
            <person name="Yoshinaga Y."/>
            <person name="Zwiers L.-H."/>
            <person name="Turgeon B.G."/>
            <person name="Goodwin S.B."/>
            <person name="Spatafora J.W."/>
            <person name="Crous P.W."/>
            <person name="Grigoriev I.V."/>
        </authorList>
    </citation>
    <scope>NUCLEOTIDE SEQUENCE</scope>
    <source>
        <strain evidence="13">IPT5</strain>
    </source>
</reference>
<evidence type="ECO:0000256" key="1">
    <source>
        <dbReference type="ARBA" id="ARBA00004613"/>
    </source>
</evidence>
<dbReference type="InterPro" id="IPR012334">
    <property type="entry name" value="Pectin_lyas_fold"/>
</dbReference>
<feature type="signal peptide" evidence="11">
    <location>
        <begin position="1"/>
        <end position="17"/>
    </location>
</feature>
<dbReference type="Proteomes" id="UP000799423">
    <property type="component" value="Unassembled WGS sequence"/>
</dbReference>
<accession>A0A6A7AUV6</accession>
<keyword evidence="5 11" id="KW-0964">Secreted</keyword>
<feature type="domain" description="Pectinesterase catalytic" evidence="12">
    <location>
        <begin position="38"/>
        <end position="300"/>
    </location>
</feature>
<feature type="active site" evidence="10">
    <location>
        <position position="185"/>
    </location>
</feature>
<feature type="chain" id="PRO_5025705346" description="Pectinesterase" evidence="11">
    <location>
        <begin position="18"/>
        <end position="332"/>
    </location>
</feature>